<feature type="compositionally biased region" description="Polar residues" evidence="1">
    <location>
        <begin position="21"/>
        <end position="30"/>
    </location>
</feature>
<feature type="compositionally biased region" description="Acidic residues" evidence="1">
    <location>
        <begin position="98"/>
        <end position="114"/>
    </location>
</feature>
<protein>
    <submittedName>
        <fullName evidence="2">Uncharacterized protein</fullName>
    </submittedName>
</protein>
<evidence type="ECO:0000313" key="3">
    <source>
        <dbReference type="Proteomes" id="UP001346869"/>
    </source>
</evidence>
<feature type="compositionally biased region" description="Polar residues" evidence="1">
    <location>
        <begin position="366"/>
        <end position="385"/>
    </location>
</feature>
<reference evidence="2 3" key="2">
    <citation type="journal article" date="2023" name="Mol. Biol. Evol.">
        <title>Genomics of Secondarily Temperate Adaptation in the Only Non-Antarctic Icefish.</title>
        <authorList>
            <person name="Rivera-Colon A.G."/>
            <person name="Rayamajhi N."/>
            <person name="Minhas B.F."/>
            <person name="Madrigal G."/>
            <person name="Bilyk K.T."/>
            <person name="Yoon V."/>
            <person name="Hune M."/>
            <person name="Gregory S."/>
            <person name="Cheng C.H.C."/>
            <person name="Catchen J.M."/>
        </authorList>
    </citation>
    <scope>NUCLEOTIDE SEQUENCE [LARGE SCALE GENOMIC DNA]</scope>
    <source>
        <strain evidence="2">JMC-PN-2008</strain>
    </source>
</reference>
<feature type="region of interest" description="Disordered" evidence="1">
    <location>
        <begin position="364"/>
        <end position="427"/>
    </location>
</feature>
<name>A0AAN8ATR3_ELEMC</name>
<dbReference type="PANTHER" id="PTHR47331">
    <property type="entry name" value="PHD-TYPE DOMAIN-CONTAINING PROTEIN"/>
    <property type="match status" value="1"/>
</dbReference>
<feature type="compositionally biased region" description="Basic and acidic residues" evidence="1">
    <location>
        <begin position="1"/>
        <end position="13"/>
    </location>
</feature>
<dbReference type="AlphaFoldDB" id="A0AAN8ATR3"/>
<feature type="compositionally biased region" description="Pro residues" evidence="1">
    <location>
        <begin position="131"/>
        <end position="143"/>
    </location>
</feature>
<dbReference type="PANTHER" id="PTHR47331:SF5">
    <property type="entry name" value="RIBONUCLEASE H"/>
    <property type="match status" value="1"/>
</dbReference>
<evidence type="ECO:0000313" key="2">
    <source>
        <dbReference type="EMBL" id="KAK5868319.1"/>
    </source>
</evidence>
<comment type="caution">
    <text evidence="2">The sequence shown here is derived from an EMBL/GenBank/DDBJ whole genome shotgun (WGS) entry which is preliminary data.</text>
</comment>
<dbReference type="EMBL" id="JAUZQC010000007">
    <property type="protein sequence ID" value="KAK5868319.1"/>
    <property type="molecule type" value="Genomic_DNA"/>
</dbReference>
<dbReference type="Proteomes" id="UP001346869">
    <property type="component" value="Unassembled WGS sequence"/>
</dbReference>
<reference evidence="2 3" key="1">
    <citation type="journal article" date="2023" name="Genes (Basel)">
        <title>Chromosome-Level Genome Assembly and Circadian Gene Repertoire of the Patagonia Blennie Eleginops maclovinus-The Closest Ancestral Proxy of Antarctic Cryonotothenioids.</title>
        <authorList>
            <person name="Cheng C.C."/>
            <person name="Rivera-Colon A.G."/>
            <person name="Minhas B.F."/>
            <person name="Wilson L."/>
            <person name="Rayamajhi N."/>
            <person name="Vargas-Chacoff L."/>
            <person name="Catchen J.M."/>
        </authorList>
    </citation>
    <scope>NUCLEOTIDE SEQUENCE [LARGE SCALE GENOMIC DNA]</scope>
    <source>
        <strain evidence="2">JMC-PN-2008</strain>
    </source>
</reference>
<feature type="compositionally biased region" description="Basic and acidic residues" evidence="1">
    <location>
        <begin position="152"/>
        <end position="172"/>
    </location>
</feature>
<feature type="compositionally biased region" description="Low complexity" evidence="1">
    <location>
        <begin position="174"/>
        <end position="190"/>
    </location>
</feature>
<organism evidence="2 3">
    <name type="scientific">Eleginops maclovinus</name>
    <name type="common">Patagonian blennie</name>
    <name type="synonym">Eleginus maclovinus</name>
    <dbReference type="NCBI Taxonomy" id="56733"/>
    <lineage>
        <taxon>Eukaryota</taxon>
        <taxon>Metazoa</taxon>
        <taxon>Chordata</taxon>
        <taxon>Craniata</taxon>
        <taxon>Vertebrata</taxon>
        <taxon>Euteleostomi</taxon>
        <taxon>Actinopterygii</taxon>
        <taxon>Neopterygii</taxon>
        <taxon>Teleostei</taxon>
        <taxon>Neoteleostei</taxon>
        <taxon>Acanthomorphata</taxon>
        <taxon>Eupercaria</taxon>
        <taxon>Perciformes</taxon>
        <taxon>Notothenioidei</taxon>
        <taxon>Eleginopidae</taxon>
        <taxon>Eleginops</taxon>
    </lineage>
</organism>
<accession>A0AAN8ATR3</accession>
<feature type="region of interest" description="Disordered" evidence="1">
    <location>
        <begin position="1"/>
        <end position="210"/>
    </location>
</feature>
<sequence>MAGNGKESRELTLPEKAPQAGTRSEGTVSRPTRERRPPDRYGFLDPDGKLSSQPKSLPRHSQAAVLPPPPPGAVDVQADDHENPDQTLRENTAAEERGVEEEETTVEEEEEEDYEVTHDYVQLESAALQPAPLPAPLPAPQPATQPASAPIHLRDVRPGRSRGKSDKREPPPRSKTAFSSSSTYASGSSRSSRRSQQVELTPQQAAMVDERRKLGELQEIQRQIEEEQAIDERAQELDRRAQEALKERERMTRSLTLQRRLRKVRRELEEARLITSFTGDVGMTTEHPPAPPAMSSVNDPPQVLAPFSLSSRVLDSAEPVDLFSEQQAPPEVPQTSVSYQVPVSEQSLSYHHLPPAVSLPVDAVSQAATSDPTAESHTLLQTSSPEHAAPSPPLFHHIALTAPRPARSQRPSDPVREKPAPLSLPNPIERVSEGASIMELLVATAFGIPKPRLPYFECGKESDFVLLTMALENLLDIHAHLSEQYKFQVLMDHLRLPSAYKLAKSYMHASTPYTSALAALKAKYGQPRQLVQSEIASILNSPPVRLGDSNAFQDFALSVHSLIGMLRSVEGADGRELRCGSHVDRLLAKLPIQNRDSFIEHCLLRGILKEGSEQSYTLEDFSEWLKVKARAKSIAQQVSGPASVERREPVQKNMGRRATPTTMYLSNTATVESQPDVQPSHGRGMTIHGKPKFQPFCPYCNNKEHFLGTCPKVKEFSPSQLRTWIERNDRCYRCARCHKPDNCTLKKPCNVCKELHLTILHNIIPQPSTSKGPHGSEKSATGNTLNLLVRAPCSADTLYMDQPNRSPRVMLKVVPIFLINGRQRLKTYAILDDGSERTIILTSAVSQLQLKGPEEVLNLRTVRHEVIPISGEQCCASSQLF</sequence>
<keyword evidence="3" id="KW-1185">Reference proteome</keyword>
<proteinExistence type="predicted"/>
<gene>
    <name evidence="2" type="ORF">PBY51_009346</name>
</gene>
<feature type="compositionally biased region" description="Basic and acidic residues" evidence="1">
    <location>
        <begin position="78"/>
        <end position="97"/>
    </location>
</feature>
<evidence type="ECO:0000256" key="1">
    <source>
        <dbReference type="SAM" id="MobiDB-lite"/>
    </source>
</evidence>